<sequence length="117" mass="13669">MYYIMHLKCGIYQEEILFDVVIEIFHSNNSWEVLIPLHVNIAVNESDVQKTLIDVVPRILSWILRFTNKEENEDPNVCFGFHNRPNKVTISETSSNLTDSFYPLGNVYSSSIPNHYY</sequence>
<dbReference type="GeneID" id="107474552"/>
<reference evidence="2" key="2">
    <citation type="submission" date="2025-08" db="UniProtKB">
        <authorList>
            <consortium name="RefSeq"/>
        </authorList>
    </citation>
    <scope>IDENTIFICATION</scope>
    <source>
        <tissue evidence="2">Whole plant</tissue>
    </source>
</reference>
<dbReference type="KEGG" id="adu:107474552"/>
<dbReference type="AlphaFoldDB" id="A0A9C6WPZ4"/>
<gene>
    <name evidence="2" type="primary">LOC107474552</name>
</gene>
<keyword evidence="1" id="KW-1185">Reference proteome</keyword>
<evidence type="ECO:0000313" key="2">
    <source>
        <dbReference type="RefSeq" id="XP_052113824.1"/>
    </source>
</evidence>
<dbReference type="Proteomes" id="UP000515211">
    <property type="component" value="Chromosome 2"/>
</dbReference>
<reference evidence="1" key="1">
    <citation type="journal article" date="2016" name="Nat. Genet.">
        <title>The genome sequences of Arachis duranensis and Arachis ipaensis, the diploid ancestors of cultivated peanut.</title>
        <authorList>
            <person name="Bertioli D.J."/>
            <person name="Cannon S.B."/>
            <person name="Froenicke L."/>
            <person name="Huang G."/>
            <person name="Farmer A.D."/>
            <person name="Cannon E.K."/>
            <person name="Liu X."/>
            <person name="Gao D."/>
            <person name="Clevenger J."/>
            <person name="Dash S."/>
            <person name="Ren L."/>
            <person name="Moretzsohn M.C."/>
            <person name="Shirasawa K."/>
            <person name="Huang W."/>
            <person name="Vidigal B."/>
            <person name="Abernathy B."/>
            <person name="Chu Y."/>
            <person name="Niederhuth C.E."/>
            <person name="Umale P."/>
            <person name="Araujo A.C."/>
            <person name="Kozik A."/>
            <person name="Kim K.D."/>
            <person name="Burow M.D."/>
            <person name="Varshney R.K."/>
            <person name="Wang X."/>
            <person name="Zhang X."/>
            <person name="Barkley N."/>
            <person name="Guimaraes P.M."/>
            <person name="Isobe S."/>
            <person name="Guo B."/>
            <person name="Liao B."/>
            <person name="Stalker H.T."/>
            <person name="Schmitz R.J."/>
            <person name="Scheffler B.E."/>
            <person name="Leal-Bertioli S.C."/>
            <person name="Xun X."/>
            <person name="Jackson S.A."/>
            <person name="Michelmore R."/>
            <person name="Ozias-Akins P."/>
        </authorList>
    </citation>
    <scope>NUCLEOTIDE SEQUENCE [LARGE SCALE GENOMIC DNA]</scope>
    <source>
        <strain evidence="1">cv. V14167</strain>
    </source>
</reference>
<protein>
    <submittedName>
        <fullName evidence="2">Uncharacterized protein LOC107474552</fullName>
    </submittedName>
</protein>
<organism evidence="1 2">
    <name type="scientific">Arachis duranensis</name>
    <name type="common">Wild peanut</name>
    <dbReference type="NCBI Taxonomy" id="130453"/>
    <lineage>
        <taxon>Eukaryota</taxon>
        <taxon>Viridiplantae</taxon>
        <taxon>Streptophyta</taxon>
        <taxon>Embryophyta</taxon>
        <taxon>Tracheophyta</taxon>
        <taxon>Spermatophyta</taxon>
        <taxon>Magnoliopsida</taxon>
        <taxon>eudicotyledons</taxon>
        <taxon>Gunneridae</taxon>
        <taxon>Pentapetalae</taxon>
        <taxon>rosids</taxon>
        <taxon>fabids</taxon>
        <taxon>Fabales</taxon>
        <taxon>Fabaceae</taxon>
        <taxon>Papilionoideae</taxon>
        <taxon>50 kb inversion clade</taxon>
        <taxon>dalbergioids sensu lato</taxon>
        <taxon>Dalbergieae</taxon>
        <taxon>Pterocarpus clade</taxon>
        <taxon>Arachis</taxon>
    </lineage>
</organism>
<evidence type="ECO:0000313" key="1">
    <source>
        <dbReference type="Proteomes" id="UP000515211"/>
    </source>
</evidence>
<proteinExistence type="predicted"/>
<name>A0A9C6WPZ4_ARADU</name>
<dbReference type="RefSeq" id="XP_052113824.1">
    <property type="nucleotide sequence ID" value="XM_052257864.1"/>
</dbReference>
<accession>A0A9C6WPZ4</accession>